<protein>
    <submittedName>
        <fullName evidence="1">Uncharacterized protein</fullName>
    </submittedName>
</protein>
<dbReference type="EMBL" id="MGFQ01000031">
    <property type="protein sequence ID" value="OGM08980.1"/>
    <property type="molecule type" value="Genomic_DNA"/>
</dbReference>
<sequence>MNTKLRNKLADYAHEAWSGWMKYLFDKSFKQNDGTVVIPKWAVERWTRQLNTIYSDLSDEEKESDLSEADKIRDIVINNI</sequence>
<reference evidence="1 2" key="1">
    <citation type="journal article" date="2016" name="Nat. Commun.">
        <title>Thousands of microbial genomes shed light on interconnected biogeochemical processes in an aquifer system.</title>
        <authorList>
            <person name="Anantharaman K."/>
            <person name="Brown C.T."/>
            <person name="Hug L.A."/>
            <person name="Sharon I."/>
            <person name="Castelle C.J."/>
            <person name="Probst A.J."/>
            <person name="Thomas B.C."/>
            <person name="Singh A."/>
            <person name="Wilkins M.J."/>
            <person name="Karaoz U."/>
            <person name="Brodie E.L."/>
            <person name="Williams K.H."/>
            <person name="Hubbard S.S."/>
            <person name="Banfield J.F."/>
        </authorList>
    </citation>
    <scope>NUCLEOTIDE SEQUENCE [LARGE SCALE GENOMIC DNA]</scope>
</reference>
<evidence type="ECO:0000313" key="2">
    <source>
        <dbReference type="Proteomes" id="UP000176939"/>
    </source>
</evidence>
<proteinExistence type="predicted"/>
<name>A0A1F7X1M7_9BACT</name>
<organism evidence="1 2">
    <name type="scientific">Candidatus Woesebacteria bacterium RBG_13_36_22</name>
    <dbReference type="NCBI Taxonomy" id="1802478"/>
    <lineage>
        <taxon>Bacteria</taxon>
        <taxon>Candidatus Woeseibacteriota</taxon>
    </lineage>
</organism>
<evidence type="ECO:0000313" key="1">
    <source>
        <dbReference type="EMBL" id="OGM08980.1"/>
    </source>
</evidence>
<dbReference type="AlphaFoldDB" id="A0A1F7X1M7"/>
<accession>A0A1F7X1M7</accession>
<dbReference type="Proteomes" id="UP000176939">
    <property type="component" value="Unassembled WGS sequence"/>
</dbReference>
<comment type="caution">
    <text evidence="1">The sequence shown here is derived from an EMBL/GenBank/DDBJ whole genome shotgun (WGS) entry which is preliminary data.</text>
</comment>
<gene>
    <name evidence="1" type="ORF">A2Z67_06050</name>
</gene>